<dbReference type="RefSeq" id="WP_123232939.1">
    <property type="nucleotide sequence ID" value="NZ_RJSG01000002.1"/>
</dbReference>
<dbReference type="InterPro" id="IPR039425">
    <property type="entry name" value="RNA_pol_sigma-70-like"/>
</dbReference>
<evidence type="ECO:0000313" key="9">
    <source>
        <dbReference type="EMBL" id="RNL78440.1"/>
    </source>
</evidence>
<feature type="domain" description="RNA polymerase sigma-70 region 2" evidence="7">
    <location>
        <begin position="33"/>
        <end position="100"/>
    </location>
</feature>
<dbReference type="Pfam" id="PF13490">
    <property type="entry name" value="zf-HC2"/>
    <property type="match status" value="1"/>
</dbReference>
<dbReference type="Proteomes" id="UP000277094">
    <property type="component" value="Unassembled WGS sequence"/>
</dbReference>
<dbReference type="InterPro" id="IPR036388">
    <property type="entry name" value="WH-like_DNA-bd_sf"/>
</dbReference>
<dbReference type="Gene3D" id="1.10.10.10">
    <property type="entry name" value="Winged helix-like DNA-binding domain superfamily/Winged helix DNA-binding domain"/>
    <property type="match status" value="1"/>
</dbReference>
<name>A0A3N0DS47_9ACTN</name>
<protein>
    <submittedName>
        <fullName evidence="9">Sigma-70 family RNA polymerase sigma factor</fullName>
    </submittedName>
</protein>
<proteinExistence type="inferred from homology"/>
<evidence type="ECO:0000313" key="10">
    <source>
        <dbReference type="Proteomes" id="UP000277094"/>
    </source>
</evidence>
<dbReference type="SUPFAM" id="SSF88659">
    <property type="entry name" value="Sigma3 and sigma4 domains of RNA polymerase sigma factors"/>
    <property type="match status" value="1"/>
</dbReference>
<evidence type="ECO:0000256" key="4">
    <source>
        <dbReference type="ARBA" id="ARBA00023125"/>
    </source>
</evidence>
<dbReference type="OrthoDB" id="4990598at2"/>
<dbReference type="GO" id="GO:0006352">
    <property type="term" value="P:DNA-templated transcription initiation"/>
    <property type="evidence" value="ECO:0007669"/>
    <property type="project" value="InterPro"/>
</dbReference>
<dbReference type="NCBIfam" id="TIGR02937">
    <property type="entry name" value="sigma70-ECF"/>
    <property type="match status" value="1"/>
</dbReference>
<feature type="compositionally biased region" description="Low complexity" evidence="6">
    <location>
        <begin position="333"/>
        <end position="350"/>
    </location>
</feature>
<dbReference type="InterPro" id="IPR041916">
    <property type="entry name" value="Anti_sigma_zinc_sf"/>
</dbReference>
<evidence type="ECO:0000259" key="7">
    <source>
        <dbReference type="Pfam" id="PF04542"/>
    </source>
</evidence>
<dbReference type="SUPFAM" id="SSF88946">
    <property type="entry name" value="Sigma2 domain of RNA polymerase sigma factors"/>
    <property type="match status" value="1"/>
</dbReference>
<dbReference type="InterPro" id="IPR007627">
    <property type="entry name" value="RNA_pol_sigma70_r2"/>
</dbReference>
<evidence type="ECO:0000256" key="3">
    <source>
        <dbReference type="ARBA" id="ARBA00023082"/>
    </source>
</evidence>
<keyword evidence="5" id="KW-0804">Transcription</keyword>
<evidence type="ECO:0000259" key="8">
    <source>
        <dbReference type="Pfam" id="PF13490"/>
    </source>
</evidence>
<feature type="region of interest" description="Disordered" evidence="6">
    <location>
        <begin position="306"/>
        <end position="350"/>
    </location>
</feature>
<dbReference type="InterPro" id="IPR027383">
    <property type="entry name" value="Znf_put"/>
</dbReference>
<dbReference type="EMBL" id="RJSG01000002">
    <property type="protein sequence ID" value="RNL78440.1"/>
    <property type="molecule type" value="Genomic_DNA"/>
</dbReference>
<reference evidence="9 10" key="1">
    <citation type="submission" date="2018-11" db="EMBL/GenBank/DDBJ databases">
        <authorList>
            <person name="Li F."/>
        </authorList>
    </citation>
    <scope>NUCLEOTIDE SEQUENCE [LARGE SCALE GENOMIC DNA]</scope>
    <source>
        <strain evidence="9 10">KIS18-7</strain>
    </source>
</reference>
<accession>A0A3N0DS47</accession>
<dbReference type="AlphaFoldDB" id="A0A3N0DS47"/>
<dbReference type="InterPro" id="IPR014284">
    <property type="entry name" value="RNA_pol_sigma-70_dom"/>
</dbReference>
<organism evidence="9 10">
    <name type="scientific">Nocardioides marmorisolisilvae</name>
    <dbReference type="NCBI Taxonomy" id="1542737"/>
    <lineage>
        <taxon>Bacteria</taxon>
        <taxon>Bacillati</taxon>
        <taxon>Actinomycetota</taxon>
        <taxon>Actinomycetes</taxon>
        <taxon>Propionibacteriales</taxon>
        <taxon>Nocardioidaceae</taxon>
        <taxon>Nocardioides</taxon>
    </lineage>
</organism>
<comment type="similarity">
    <text evidence="1">Belongs to the sigma-70 factor family. ECF subfamily.</text>
</comment>
<keyword evidence="3" id="KW-0731">Sigma factor</keyword>
<evidence type="ECO:0000256" key="6">
    <source>
        <dbReference type="SAM" id="MobiDB-lite"/>
    </source>
</evidence>
<evidence type="ECO:0000256" key="1">
    <source>
        <dbReference type="ARBA" id="ARBA00010641"/>
    </source>
</evidence>
<dbReference type="InterPro" id="IPR013325">
    <property type="entry name" value="RNA_pol_sigma_r2"/>
</dbReference>
<dbReference type="GO" id="GO:0016987">
    <property type="term" value="F:sigma factor activity"/>
    <property type="evidence" value="ECO:0007669"/>
    <property type="project" value="UniProtKB-KW"/>
</dbReference>
<comment type="caution">
    <text evidence="9">The sequence shown here is derived from an EMBL/GenBank/DDBJ whole genome shotgun (WGS) entry which is preliminary data.</text>
</comment>
<evidence type="ECO:0000256" key="5">
    <source>
        <dbReference type="ARBA" id="ARBA00023163"/>
    </source>
</evidence>
<dbReference type="PANTHER" id="PTHR43133">
    <property type="entry name" value="RNA POLYMERASE ECF-TYPE SIGMA FACTO"/>
    <property type="match status" value="1"/>
</dbReference>
<dbReference type="Gene3D" id="1.10.10.1320">
    <property type="entry name" value="Anti-sigma factor, zinc-finger domain"/>
    <property type="match status" value="1"/>
</dbReference>
<gene>
    <name evidence="9" type="ORF">EFL95_04905</name>
</gene>
<keyword evidence="4" id="KW-0238">DNA-binding</keyword>
<evidence type="ECO:0000256" key="2">
    <source>
        <dbReference type="ARBA" id="ARBA00023015"/>
    </source>
</evidence>
<keyword evidence="10" id="KW-1185">Reference proteome</keyword>
<keyword evidence="2" id="KW-0805">Transcription regulation</keyword>
<dbReference type="Gene3D" id="1.10.1740.10">
    <property type="match status" value="1"/>
</dbReference>
<dbReference type="InterPro" id="IPR013324">
    <property type="entry name" value="RNA_pol_sigma_r3/r4-like"/>
</dbReference>
<dbReference type="GO" id="GO:0003677">
    <property type="term" value="F:DNA binding"/>
    <property type="evidence" value="ECO:0007669"/>
    <property type="project" value="UniProtKB-KW"/>
</dbReference>
<dbReference type="Pfam" id="PF04542">
    <property type="entry name" value="Sigma70_r2"/>
    <property type="match status" value="1"/>
</dbReference>
<sequence length="480" mass="50563">MPALEPAPDADPRSDAEVIAAIREGDNVAIDELYRRHHRAAMSFAESIAGRTLAPDLVSDAFLRIIDLLQRGGGPTLVFRSYLYTTVRNLYIDHIRHHSRQTSLPDFGPLEQEFALGDGLDDHFEHSLVKKAFASLPERWQVALWYTTVEGVSLEDAGTYLGVAPNAVAALTFRAREGLRQAYLAEHLKLTAEQQCAEVREALPKYVRGGLRGRKREAIEEHLDECRQCATAALELDEVNASLRGILVVALLGATTAGYLDRALGEVTPPAVPSAPFGIQHFGRIATAVGTAAAAAVLVLAWPHHDAPGSESGRRPSGPGIVEPSHSGPSRQPTPAVGTPTPTPSPAAGTVAHTAAYEQGTTTTSGAGVALGSPSWMQLTTSTPSWFHVGVPISAPGAQASDLTLVVSAASWSAFHVHREAGYGAWSCEGSGSSRLICHLPAGAAAFDLGFDVQSAGPVSLRVSIARDGGDPAIADISVG</sequence>
<feature type="domain" description="Putative zinc-finger" evidence="8">
    <location>
        <begin position="196"/>
        <end position="230"/>
    </location>
</feature>
<dbReference type="PANTHER" id="PTHR43133:SF8">
    <property type="entry name" value="RNA POLYMERASE SIGMA FACTOR HI_1459-RELATED"/>
    <property type="match status" value="1"/>
</dbReference>